<dbReference type="PROSITE" id="PS01124">
    <property type="entry name" value="HTH_ARAC_FAMILY_2"/>
    <property type="match status" value="1"/>
</dbReference>
<dbReference type="InterPro" id="IPR009057">
    <property type="entry name" value="Homeodomain-like_sf"/>
</dbReference>
<evidence type="ECO:0000256" key="3">
    <source>
        <dbReference type="ARBA" id="ARBA00023163"/>
    </source>
</evidence>
<feature type="domain" description="HTH araC/xylS-type" evidence="4">
    <location>
        <begin position="186"/>
        <end position="272"/>
    </location>
</feature>
<dbReference type="Pfam" id="PF12833">
    <property type="entry name" value="HTH_18"/>
    <property type="match status" value="1"/>
</dbReference>
<dbReference type="PANTHER" id="PTHR43280:SF2">
    <property type="entry name" value="HTH-TYPE TRANSCRIPTIONAL REGULATOR EXSA"/>
    <property type="match status" value="1"/>
</dbReference>
<dbReference type="EMBL" id="JACXZA010000008">
    <property type="protein sequence ID" value="MBD3922238.1"/>
    <property type="molecule type" value="Genomic_DNA"/>
</dbReference>
<evidence type="ECO:0000313" key="5">
    <source>
        <dbReference type="EMBL" id="MBD3922238.1"/>
    </source>
</evidence>
<accession>A0ABR8N229</accession>
<evidence type="ECO:0000259" key="4">
    <source>
        <dbReference type="PROSITE" id="PS01124"/>
    </source>
</evidence>
<dbReference type="Pfam" id="PF02311">
    <property type="entry name" value="AraC_binding"/>
    <property type="match status" value="1"/>
</dbReference>
<dbReference type="Gene3D" id="1.10.10.60">
    <property type="entry name" value="Homeodomain-like"/>
    <property type="match status" value="2"/>
</dbReference>
<dbReference type="SUPFAM" id="SSF46689">
    <property type="entry name" value="Homeodomain-like"/>
    <property type="match status" value="2"/>
</dbReference>
<gene>
    <name evidence="5" type="ORF">H8B09_26010</name>
</gene>
<dbReference type="RefSeq" id="WP_191206540.1">
    <property type="nucleotide sequence ID" value="NZ_JACXZA010000008.1"/>
</dbReference>
<dbReference type="InterPro" id="IPR037923">
    <property type="entry name" value="HTH-like"/>
</dbReference>
<proteinExistence type="predicted"/>
<keyword evidence="2" id="KW-0238">DNA-binding</keyword>
<dbReference type="SUPFAM" id="SSF51215">
    <property type="entry name" value="Regulatory protein AraC"/>
    <property type="match status" value="1"/>
</dbReference>
<protein>
    <submittedName>
        <fullName evidence="5">AraC family ligand binding domain-containing protein</fullName>
    </submittedName>
</protein>
<sequence length="314" mass="35557">MEISHNTTSKQHQTELRLRFYGTEQCESLHNWGPGLRDLYIIHFIHSGHGQFSTGGTTYLLGPGQGFVIIPNMLVHYTADEHDPWTYSWIGFEGLHARAFLQRAGLSVSSPTFNTGSPFQGEPGAVVNRSWFDDTYSLFLEAHSSPAADALHQSLLYRYMAELIQRPQLSGVQEARQNSSKETYIQEASVYIENRYIQKITVADIAQSVGLDSTYLSGLFKQQLGVSLQTFLLQYRVNRAAELLANHNLTISDIARSVGYTGPFLFSKMFKKNDRLLSPRLSGLVTSHCRNKNKRKIRDNHISVLPFKCTFTFQ</sequence>
<comment type="caution">
    <text evidence="5">The sequence shown here is derived from an EMBL/GenBank/DDBJ whole genome shotgun (WGS) entry which is preliminary data.</text>
</comment>
<keyword evidence="3" id="KW-0804">Transcription</keyword>
<keyword evidence="1" id="KW-0805">Transcription regulation</keyword>
<evidence type="ECO:0000313" key="6">
    <source>
        <dbReference type="Proteomes" id="UP000609346"/>
    </source>
</evidence>
<dbReference type="InterPro" id="IPR003313">
    <property type="entry name" value="AraC-bd"/>
</dbReference>
<evidence type="ECO:0000256" key="1">
    <source>
        <dbReference type="ARBA" id="ARBA00023015"/>
    </source>
</evidence>
<dbReference type="Proteomes" id="UP000609346">
    <property type="component" value="Unassembled WGS sequence"/>
</dbReference>
<dbReference type="Gene3D" id="2.60.120.280">
    <property type="entry name" value="Regulatory protein AraC"/>
    <property type="match status" value="1"/>
</dbReference>
<name>A0ABR8N229_9BACL</name>
<reference evidence="5 6" key="1">
    <citation type="submission" date="2020-09" db="EMBL/GenBank/DDBJ databases">
        <title>Paenibacillus sp. strain PR3 16S rRNA gene Genome sequencing and assembly.</title>
        <authorList>
            <person name="Kim J."/>
        </authorList>
    </citation>
    <scope>NUCLEOTIDE SEQUENCE [LARGE SCALE GENOMIC DNA]</scope>
    <source>
        <strain evidence="5 6">PR3</strain>
    </source>
</reference>
<dbReference type="InterPro" id="IPR018060">
    <property type="entry name" value="HTH_AraC"/>
</dbReference>
<dbReference type="CDD" id="cd06986">
    <property type="entry name" value="cupin_MmsR-like_N"/>
    <property type="match status" value="1"/>
</dbReference>
<dbReference type="SMART" id="SM00342">
    <property type="entry name" value="HTH_ARAC"/>
    <property type="match status" value="1"/>
</dbReference>
<dbReference type="PANTHER" id="PTHR43280">
    <property type="entry name" value="ARAC-FAMILY TRANSCRIPTIONAL REGULATOR"/>
    <property type="match status" value="1"/>
</dbReference>
<evidence type="ECO:0000256" key="2">
    <source>
        <dbReference type="ARBA" id="ARBA00023125"/>
    </source>
</evidence>
<keyword evidence="6" id="KW-1185">Reference proteome</keyword>
<organism evidence="5 6">
    <name type="scientific">Paenibacillus terricola</name>
    <dbReference type="NCBI Taxonomy" id="2763503"/>
    <lineage>
        <taxon>Bacteria</taxon>
        <taxon>Bacillati</taxon>
        <taxon>Bacillota</taxon>
        <taxon>Bacilli</taxon>
        <taxon>Bacillales</taxon>
        <taxon>Paenibacillaceae</taxon>
        <taxon>Paenibacillus</taxon>
    </lineage>
</organism>